<proteinExistence type="predicted"/>
<organism evidence="1 2">
    <name type="scientific">Funneliformis geosporum</name>
    <dbReference type="NCBI Taxonomy" id="1117311"/>
    <lineage>
        <taxon>Eukaryota</taxon>
        <taxon>Fungi</taxon>
        <taxon>Fungi incertae sedis</taxon>
        <taxon>Mucoromycota</taxon>
        <taxon>Glomeromycotina</taxon>
        <taxon>Glomeromycetes</taxon>
        <taxon>Glomerales</taxon>
        <taxon>Glomeraceae</taxon>
        <taxon>Funneliformis</taxon>
    </lineage>
</organism>
<reference evidence="1" key="1">
    <citation type="submission" date="2022-08" db="EMBL/GenBank/DDBJ databases">
        <authorList>
            <person name="Kallberg Y."/>
            <person name="Tangrot J."/>
            <person name="Rosling A."/>
        </authorList>
    </citation>
    <scope>NUCLEOTIDE SEQUENCE</scope>
    <source>
        <strain evidence="1">Wild A</strain>
    </source>
</reference>
<keyword evidence="2" id="KW-1185">Reference proteome</keyword>
<comment type="caution">
    <text evidence="1">The sequence shown here is derived from an EMBL/GenBank/DDBJ whole genome shotgun (WGS) entry which is preliminary data.</text>
</comment>
<dbReference type="AlphaFoldDB" id="A0A9W4T453"/>
<gene>
    <name evidence="1" type="ORF">FWILDA_LOCUS15368</name>
</gene>
<evidence type="ECO:0000313" key="2">
    <source>
        <dbReference type="Proteomes" id="UP001153678"/>
    </source>
</evidence>
<dbReference type="EMBL" id="CAMKVN010007957">
    <property type="protein sequence ID" value="CAI2192025.1"/>
    <property type="molecule type" value="Genomic_DNA"/>
</dbReference>
<sequence>KISEEICNILVDAYLNPDNDFIKLINDIDKIDNIEAKSFDEDDNLIISNVLNLNVNAFIKNLNKIIDDSENINMEEDLYNEHDIQDIIGSKNENNIEWDPISEADKNN</sequence>
<dbReference type="Proteomes" id="UP001153678">
    <property type="component" value="Unassembled WGS sequence"/>
</dbReference>
<name>A0A9W4T453_9GLOM</name>
<feature type="non-terminal residue" evidence="1">
    <location>
        <position position="1"/>
    </location>
</feature>
<protein>
    <submittedName>
        <fullName evidence="1">10662_t:CDS:1</fullName>
    </submittedName>
</protein>
<accession>A0A9W4T453</accession>
<dbReference type="OrthoDB" id="2428022at2759"/>
<evidence type="ECO:0000313" key="1">
    <source>
        <dbReference type="EMBL" id="CAI2192025.1"/>
    </source>
</evidence>